<feature type="compositionally biased region" description="Low complexity" evidence="1">
    <location>
        <begin position="316"/>
        <end position="333"/>
    </location>
</feature>
<keyword evidence="3" id="KW-1185">Reference proteome</keyword>
<feature type="compositionally biased region" description="Polar residues" evidence="1">
    <location>
        <begin position="217"/>
        <end position="264"/>
    </location>
</feature>
<dbReference type="Proteomes" id="UP000724874">
    <property type="component" value="Unassembled WGS sequence"/>
</dbReference>
<gene>
    <name evidence="2" type="ORF">CPB84DRAFT_1842437</name>
</gene>
<proteinExistence type="predicted"/>
<evidence type="ECO:0000313" key="3">
    <source>
        <dbReference type="Proteomes" id="UP000724874"/>
    </source>
</evidence>
<feature type="compositionally biased region" description="Basic and acidic residues" evidence="1">
    <location>
        <begin position="171"/>
        <end position="182"/>
    </location>
</feature>
<feature type="compositionally biased region" description="Basic and acidic residues" evidence="1">
    <location>
        <begin position="334"/>
        <end position="344"/>
    </location>
</feature>
<dbReference type="EMBL" id="JADNYJ010000006">
    <property type="protein sequence ID" value="KAF8910401.1"/>
    <property type="molecule type" value="Genomic_DNA"/>
</dbReference>
<organism evidence="2 3">
    <name type="scientific">Gymnopilus junonius</name>
    <name type="common">Spectacular rustgill mushroom</name>
    <name type="synonym">Gymnopilus spectabilis subsp. junonius</name>
    <dbReference type="NCBI Taxonomy" id="109634"/>
    <lineage>
        <taxon>Eukaryota</taxon>
        <taxon>Fungi</taxon>
        <taxon>Dikarya</taxon>
        <taxon>Basidiomycota</taxon>
        <taxon>Agaricomycotina</taxon>
        <taxon>Agaricomycetes</taxon>
        <taxon>Agaricomycetidae</taxon>
        <taxon>Agaricales</taxon>
        <taxon>Agaricineae</taxon>
        <taxon>Hymenogastraceae</taxon>
        <taxon>Gymnopilus</taxon>
    </lineage>
</organism>
<dbReference type="AlphaFoldDB" id="A0A9P5NZ52"/>
<dbReference type="Pfam" id="PF20414">
    <property type="entry name" value="DUF6698"/>
    <property type="match status" value="1"/>
</dbReference>
<accession>A0A9P5NZ52</accession>
<evidence type="ECO:0000313" key="2">
    <source>
        <dbReference type="EMBL" id="KAF8910401.1"/>
    </source>
</evidence>
<feature type="region of interest" description="Disordered" evidence="1">
    <location>
        <begin position="171"/>
        <end position="265"/>
    </location>
</feature>
<sequence length="350" mass="38151">MPVCHLEKYDKKPKEYRQKILDGKIKINDEDLPVMLYPQPNGFDKDDIEGSLLRNQTIVRFWRHIFTSPKSATRPPGMKPGSRTGQAFINGMKEVTPGSIIYATIMFWYTISAIDNWRNDDNLMDRAVLATMLYDFWVECMTDSKSTLFWREDMLEWWNFQVFGIIPEKADPESDSPAKKAAAEATAEAEATAAGATTTTAAATPTAKAETPPVNAQPGTSVSMMGAQTLSESRATTAASHSPSGTQTRRHNSTPPFDGNSSDSDLPITVTACSSPPCSSVSSQLPPIITLPCTSSPAHGLLPSPSRQPFGPSRALNVPSNAPSNVPSSSLLKQKMEKDSEKKKGSSNHR</sequence>
<protein>
    <submittedName>
        <fullName evidence="2">Uncharacterized protein</fullName>
    </submittedName>
</protein>
<feature type="compositionally biased region" description="Low complexity" evidence="1">
    <location>
        <begin position="183"/>
        <end position="213"/>
    </location>
</feature>
<reference evidence="2" key="1">
    <citation type="submission" date="2020-11" db="EMBL/GenBank/DDBJ databases">
        <authorList>
            <consortium name="DOE Joint Genome Institute"/>
            <person name="Ahrendt S."/>
            <person name="Riley R."/>
            <person name="Andreopoulos W."/>
            <person name="LaButti K."/>
            <person name="Pangilinan J."/>
            <person name="Ruiz-duenas F.J."/>
            <person name="Barrasa J.M."/>
            <person name="Sanchez-Garcia M."/>
            <person name="Camarero S."/>
            <person name="Miyauchi S."/>
            <person name="Serrano A."/>
            <person name="Linde D."/>
            <person name="Babiker R."/>
            <person name="Drula E."/>
            <person name="Ayuso-Fernandez I."/>
            <person name="Pacheco R."/>
            <person name="Padilla G."/>
            <person name="Ferreira P."/>
            <person name="Barriuso J."/>
            <person name="Kellner H."/>
            <person name="Castanera R."/>
            <person name="Alfaro M."/>
            <person name="Ramirez L."/>
            <person name="Pisabarro A.G."/>
            <person name="Kuo A."/>
            <person name="Tritt A."/>
            <person name="Lipzen A."/>
            <person name="He G."/>
            <person name="Yan M."/>
            <person name="Ng V."/>
            <person name="Cullen D."/>
            <person name="Martin F."/>
            <person name="Rosso M.-N."/>
            <person name="Henrissat B."/>
            <person name="Hibbett D."/>
            <person name="Martinez A.T."/>
            <person name="Grigoriev I.V."/>
        </authorList>
    </citation>
    <scope>NUCLEOTIDE SEQUENCE</scope>
    <source>
        <strain evidence="2">AH 44721</strain>
    </source>
</reference>
<dbReference type="InterPro" id="IPR046521">
    <property type="entry name" value="DUF6698"/>
</dbReference>
<name>A0A9P5NZ52_GYMJU</name>
<comment type="caution">
    <text evidence="2">The sequence shown here is derived from an EMBL/GenBank/DDBJ whole genome shotgun (WGS) entry which is preliminary data.</text>
</comment>
<feature type="region of interest" description="Disordered" evidence="1">
    <location>
        <begin position="300"/>
        <end position="350"/>
    </location>
</feature>
<evidence type="ECO:0000256" key="1">
    <source>
        <dbReference type="SAM" id="MobiDB-lite"/>
    </source>
</evidence>
<dbReference type="OrthoDB" id="3220614at2759"/>